<protein>
    <submittedName>
        <fullName evidence="9">MFS transporter</fullName>
    </submittedName>
</protein>
<reference evidence="9" key="1">
    <citation type="submission" date="2022-01" db="EMBL/GenBank/DDBJ databases">
        <title>Whole genome-based taxonomy of the Shewanellaceae.</title>
        <authorList>
            <person name="Martin-Rodriguez A.J."/>
        </authorList>
    </citation>
    <scope>NUCLEOTIDE SEQUENCE</scope>
    <source>
        <strain evidence="9">DSM 16422</strain>
    </source>
</reference>
<dbReference type="EMBL" id="JAKIKP010000007">
    <property type="protein sequence ID" value="MCL1143193.1"/>
    <property type="molecule type" value="Genomic_DNA"/>
</dbReference>
<comment type="caution">
    <text evidence="9">The sequence shown here is derived from an EMBL/GenBank/DDBJ whole genome shotgun (WGS) entry which is preliminary data.</text>
</comment>
<dbReference type="InterPro" id="IPR050814">
    <property type="entry name" value="Myo-inositol_Transporter"/>
</dbReference>
<feature type="transmembrane region" description="Helical" evidence="7">
    <location>
        <begin position="134"/>
        <end position="157"/>
    </location>
</feature>
<feature type="transmembrane region" description="Helical" evidence="7">
    <location>
        <begin position="102"/>
        <end position="122"/>
    </location>
</feature>
<dbReference type="InterPro" id="IPR020846">
    <property type="entry name" value="MFS_dom"/>
</dbReference>
<evidence type="ECO:0000256" key="2">
    <source>
        <dbReference type="ARBA" id="ARBA00010992"/>
    </source>
</evidence>
<comment type="similarity">
    <text evidence="2">Belongs to the major facilitator superfamily. Sugar transporter (TC 2.A.1.1) family.</text>
</comment>
<gene>
    <name evidence="9" type="ORF">L2672_10845</name>
</gene>
<feature type="transmembrane region" description="Helical" evidence="7">
    <location>
        <begin position="76"/>
        <end position="96"/>
    </location>
</feature>
<dbReference type="InterPro" id="IPR003663">
    <property type="entry name" value="Sugar/inositol_transpt"/>
</dbReference>
<feature type="transmembrane region" description="Helical" evidence="7">
    <location>
        <begin position="49"/>
        <end position="69"/>
    </location>
</feature>
<dbReference type="PROSITE" id="PS00216">
    <property type="entry name" value="SUGAR_TRANSPORT_1"/>
    <property type="match status" value="1"/>
</dbReference>
<evidence type="ECO:0000259" key="8">
    <source>
        <dbReference type="PROSITE" id="PS50850"/>
    </source>
</evidence>
<dbReference type="PANTHER" id="PTHR48020">
    <property type="entry name" value="PROTON MYO-INOSITOL COTRANSPORTER"/>
    <property type="match status" value="1"/>
</dbReference>
<evidence type="ECO:0000313" key="9">
    <source>
        <dbReference type="EMBL" id="MCL1143193.1"/>
    </source>
</evidence>
<evidence type="ECO:0000256" key="3">
    <source>
        <dbReference type="ARBA" id="ARBA00022448"/>
    </source>
</evidence>
<keyword evidence="5 7" id="KW-1133">Transmembrane helix</keyword>
<keyword evidence="10" id="KW-1185">Reference proteome</keyword>
<name>A0A9X2CH78_9GAMM</name>
<feature type="domain" description="Major facilitator superfamily (MFS) profile" evidence="8">
    <location>
        <begin position="11"/>
        <end position="508"/>
    </location>
</feature>
<dbReference type="AlphaFoldDB" id="A0A9X2CH78"/>
<dbReference type="SUPFAM" id="SSF103473">
    <property type="entry name" value="MFS general substrate transporter"/>
    <property type="match status" value="1"/>
</dbReference>
<keyword evidence="4 7" id="KW-0812">Transmembrane</keyword>
<comment type="subcellular location">
    <subcellularLocation>
        <location evidence="1">Membrane</location>
        <topology evidence="1">Multi-pass membrane protein</topology>
    </subcellularLocation>
</comment>
<dbReference type="PROSITE" id="PS50850">
    <property type="entry name" value="MFS"/>
    <property type="match status" value="1"/>
</dbReference>
<dbReference type="Pfam" id="PF00083">
    <property type="entry name" value="Sugar_tr"/>
    <property type="match status" value="2"/>
</dbReference>
<dbReference type="InterPro" id="IPR005828">
    <property type="entry name" value="MFS_sugar_transport-like"/>
</dbReference>
<evidence type="ECO:0000256" key="5">
    <source>
        <dbReference type="ARBA" id="ARBA00022989"/>
    </source>
</evidence>
<evidence type="ECO:0000256" key="7">
    <source>
        <dbReference type="SAM" id="Phobius"/>
    </source>
</evidence>
<dbReference type="PANTHER" id="PTHR48020:SF12">
    <property type="entry name" value="PROTON MYO-INOSITOL COTRANSPORTER"/>
    <property type="match status" value="1"/>
</dbReference>
<dbReference type="InterPro" id="IPR005829">
    <property type="entry name" value="Sugar_transporter_CS"/>
</dbReference>
<dbReference type="InterPro" id="IPR036259">
    <property type="entry name" value="MFS_trans_sf"/>
</dbReference>
<evidence type="ECO:0000256" key="1">
    <source>
        <dbReference type="ARBA" id="ARBA00004141"/>
    </source>
</evidence>
<dbReference type="GO" id="GO:0016020">
    <property type="term" value="C:membrane"/>
    <property type="evidence" value="ECO:0007669"/>
    <property type="project" value="UniProtKB-SubCell"/>
</dbReference>
<feature type="transmembrane region" description="Helical" evidence="7">
    <location>
        <begin position="418"/>
        <end position="441"/>
    </location>
</feature>
<feature type="transmembrane region" description="Helical" evidence="7">
    <location>
        <begin position="262"/>
        <end position="287"/>
    </location>
</feature>
<evidence type="ECO:0000256" key="4">
    <source>
        <dbReference type="ARBA" id="ARBA00022692"/>
    </source>
</evidence>
<dbReference type="GO" id="GO:0022857">
    <property type="term" value="F:transmembrane transporter activity"/>
    <property type="evidence" value="ECO:0007669"/>
    <property type="project" value="InterPro"/>
</dbReference>
<feature type="transmembrane region" description="Helical" evidence="7">
    <location>
        <begin position="177"/>
        <end position="199"/>
    </location>
</feature>
<dbReference type="PRINTS" id="PR00171">
    <property type="entry name" value="SUGRTRNSPORT"/>
</dbReference>
<sequence>MSPKRYNVFYCALVVALGGFIFGLDAALISGTIKFVTAEFGLSELEVGTVVSAPGFGVLFALMITGHLCDRFGRRLTLLLISFTYIFSAIASVMATSFESLVFARFIGGLAFTSLSVAAMYIGEIAPSKLRGKLVSMIQINIVIGLSLAYFANYGLLALLGADSALSQLMGINDKNIWRWMLGVEIIPAVVWFLLLIGIPHSPRWLMMKDKVDKAAVILNGFNKTTECEAELNDIRKSLASHVKNESFITSMKGLFEPNIRMAMLIAFTIAVVQQTTGINAIMFYAPTVFEQLGIGTDAAFFQATILGLVSIVFTVIAILLIDKVGRRPLVIYGLGLATLSLFACYLGFANAVYMLSPEVINQLHQSLNIADISSLANVSFDNDVEFKDALEGLIGLSEAKVHESVLLQSAVTIDATLIIGGIIGFIAAFHFSIGPIMWVLFSEIFPTHIRGIAIPVFAFIASIVSYLVQQFFPWQLSHFGADLTFLMYACFGVIGFVMLYKIMPETKNKTIEEIEAYLSSKSFKKAMPKKAAIES</sequence>
<evidence type="ECO:0000313" key="10">
    <source>
        <dbReference type="Proteomes" id="UP001139333"/>
    </source>
</evidence>
<feature type="transmembrane region" description="Helical" evidence="7">
    <location>
        <begin position="330"/>
        <end position="349"/>
    </location>
</feature>
<dbReference type="RefSeq" id="WP_248995873.1">
    <property type="nucleotide sequence ID" value="NZ_JAKIKP010000007.1"/>
</dbReference>
<dbReference type="Proteomes" id="UP001139333">
    <property type="component" value="Unassembled WGS sequence"/>
</dbReference>
<organism evidence="9 10">
    <name type="scientific">Shewanella gaetbuli</name>
    <dbReference type="NCBI Taxonomy" id="220752"/>
    <lineage>
        <taxon>Bacteria</taxon>
        <taxon>Pseudomonadati</taxon>
        <taxon>Pseudomonadota</taxon>
        <taxon>Gammaproteobacteria</taxon>
        <taxon>Alteromonadales</taxon>
        <taxon>Shewanellaceae</taxon>
        <taxon>Shewanella</taxon>
    </lineage>
</organism>
<keyword evidence="3" id="KW-0813">Transport</keyword>
<feature type="transmembrane region" description="Helical" evidence="7">
    <location>
        <begin position="453"/>
        <end position="473"/>
    </location>
</feature>
<keyword evidence="6 7" id="KW-0472">Membrane</keyword>
<feature type="transmembrane region" description="Helical" evidence="7">
    <location>
        <begin position="479"/>
        <end position="501"/>
    </location>
</feature>
<accession>A0A9X2CH78</accession>
<feature type="transmembrane region" description="Helical" evidence="7">
    <location>
        <begin position="7"/>
        <end position="29"/>
    </location>
</feature>
<dbReference type="Gene3D" id="1.20.1250.20">
    <property type="entry name" value="MFS general substrate transporter like domains"/>
    <property type="match status" value="2"/>
</dbReference>
<evidence type="ECO:0000256" key="6">
    <source>
        <dbReference type="ARBA" id="ARBA00023136"/>
    </source>
</evidence>
<proteinExistence type="inferred from homology"/>
<feature type="transmembrane region" description="Helical" evidence="7">
    <location>
        <begin position="299"/>
        <end position="323"/>
    </location>
</feature>